<organism evidence="1 2">
    <name type="scientific">Paradevosia shaoguanensis</name>
    <dbReference type="NCBI Taxonomy" id="1335043"/>
    <lineage>
        <taxon>Bacteria</taxon>
        <taxon>Pseudomonadati</taxon>
        <taxon>Pseudomonadota</taxon>
        <taxon>Alphaproteobacteria</taxon>
        <taxon>Hyphomicrobiales</taxon>
        <taxon>Devosiaceae</taxon>
        <taxon>Paradevosia</taxon>
    </lineage>
</organism>
<accession>A0AA41QQK1</accession>
<dbReference type="RefSeq" id="WP_281737132.1">
    <property type="nucleotide sequence ID" value="NZ_JAKETQ010000004.1"/>
</dbReference>
<name>A0AA41QQK1_9HYPH</name>
<comment type="caution">
    <text evidence="1">The sequence shown here is derived from an EMBL/GenBank/DDBJ whole genome shotgun (WGS) entry which is preliminary data.</text>
</comment>
<dbReference type="AlphaFoldDB" id="A0AA41QQK1"/>
<dbReference type="Proteomes" id="UP001156140">
    <property type="component" value="Unassembled WGS sequence"/>
</dbReference>
<sequence>MTKLGEITVNGKQVSVFKPPHDAPDFPWVDVEELALAFLDPAAATRMVGHSHRFGDTSRVVATVRNGDRIATIFCHAMAQGLCGAIDEWNGFKPADEDDTGPAHWAYCIALGRFAADHWPMSFENLIHAFKNPGGEFMKDVREGDA</sequence>
<evidence type="ECO:0000313" key="2">
    <source>
        <dbReference type="Proteomes" id="UP001156140"/>
    </source>
</evidence>
<reference evidence="1" key="1">
    <citation type="submission" date="2022-03" db="EMBL/GenBank/DDBJ databases">
        <title>The complete genome sequence of a Methyloterrigena soli.</title>
        <authorList>
            <person name="Zi Z."/>
        </authorList>
    </citation>
    <scope>NUCLEOTIDE SEQUENCE</scope>
    <source>
        <strain evidence="1">M48</strain>
    </source>
</reference>
<gene>
    <name evidence="1" type="ORF">ML536_20330</name>
</gene>
<keyword evidence="2" id="KW-1185">Reference proteome</keyword>
<dbReference type="EMBL" id="JALAZD010000004">
    <property type="protein sequence ID" value="MCI0129187.1"/>
    <property type="molecule type" value="Genomic_DNA"/>
</dbReference>
<evidence type="ECO:0000313" key="1">
    <source>
        <dbReference type="EMBL" id="MCI0129187.1"/>
    </source>
</evidence>
<protein>
    <submittedName>
        <fullName evidence="1">Uncharacterized protein</fullName>
    </submittedName>
</protein>
<proteinExistence type="predicted"/>